<proteinExistence type="predicted"/>
<dbReference type="RefSeq" id="WP_309548435.1">
    <property type="nucleotide sequence ID" value="NZ_CP133762.1"/>
</dbReference>
<evidence type="ECO:0000313" key="1">
    <source>
        <dbReference type="EMBL" id="WMX45295.1"/>
    </source>
</evidence>
<accession>A0ABY9RSZ3</accession>
<organism evidence="1 2">
    <name type="scientific">Streptomyces roseicoloratus</name>
    <dbReference type="NCBI Taxonomy" id="2508722"/>
    <lineage>
        <taxon>Bacteria</taxon>
        <taxon>Bacillati</taxon>
        <taxon>Actinomycetota</taxon>
        <taxon>Actinomycetes</taxon>
        <taxon>Kitasatosporales</taxon>
        <taxon>Streptomycetaceae</taxon>
        <taxon>Streptomyces</taxon>
    </lineage>
</organism>
<name>A0ABY9RSZ3_9ACTN</name>
<sequence length="73" mass="8189">MSGVAVKDAKASRIVVVMRCGWSKTSRAVKRRTRRTPGQFCSSLKRRTSRSWALRVPWNVKPSISTTSPAARK</sequence>
<evidence type="ECO:0000313" key="2">
    <source>
        <dbReference type="Proteomes" id="UP001250858"/>
    </source>
</evidence>
<reference evidence="1 2" key="1">
    <citation type="submission" date="2023-09" db="EMBL/GenBank/DDBJ databases">
        <title>Complete genome of Streptomyces roseicoloratus T14.</title>
        <authorList>
            <person name="Bashizi T."/>
            <person name="Kim M.-J."/>
            <person name="Lee G."/>
            <person name="Tagele S.B."/>
            <person name="Shin J.-H."/>
        </authorList>
    </citation>
    <scope>NUCLEOTIDE SEQUENCE [LARGE SCALE GENOMIC DNA]</scope>
    <source>
        <strain evidence="1 2">T14</strain>
    </source>
</reference>
<keyword evidence="2" id="KW-1185">Reference proteome</keyword>
<gene>
    <name evidence="1" type="ORF">RGF97_11125</name>
</gene>
<dbReference type="EMBL" id="CP133762">
    <property type="protein sequence ID" value="WMX45295.1"/>
    <property type="molecule type" value="Genomic_DNA"/>
</dbReference>
<protein>
    <submittedName>
        <fullName evidence="1">Uncharacterized protein</fullName>
    </submittedName>
</protein>
<dbReference type="Proteomes" id="UP001250858">
    <property type="component" value="Chromosome"/>
</dbReference>